<name>A0A392PEA1_9FABA</name>
<dbReference type="AlphaFoldDB" id="A0A392PEA1"/>
<reference evidence="2 3" key="1">
    <citation type="journal article" date="2018" name="Front. Plant Sci.">
        <title>Red Clover (Trifolium pratense) and Zigzag Clover (T. medium) - A Picture of Genomic Similarities and Differences.</title>
        <authorList>
            <person name="Dluhosova J."/>
            <person name="Istvanek J."/>
            <person name="Nedelnik J."/>
            <person name="Repkova J."/>
        </authorList>
    </citation>
    <scope>NUCLEOTIDE SEQUENCE [LARGE SCALE GENOMIC DNA]</scope>
    <source>
        <strain evidence="3">cv. 10/8</strain>
        <tissue evidence="2">Leaf</tissue>
    </source>
</reference>
<accession>A0A392PEA1</accession>
<feature type="non-terminal residue" evidence="2">
    <location>
        <position position="1"/>
    </location>
</feature>
<evidence type="ECO:0000313" key="3">
    <source>
        <dbReference type="Proteomes" id="UP000265520"/>
    </source>
</evidence>
<proteinExistence type="predicted"/>
<organism evidence="2 3">
    <name type="scientific">Trifolium medium</name>
    <dbReference type="NCBI Taxonomy" id="97028"/>
    <lineage>
        <taxon>Eukaryota</taxon>
        <taxon>Viridiplantae</taxon>
        <taxon>Streptophyta</taxon>
        <taxon>Embryophyta</taxon>
        <taxon>Tracheophyta</taxon>
        <taxon>Spermatophyta</taxon>
        <taxon>Magnoliopsida</taxon>
        <taxon>eudicotyledons</taxon>
        <taxon>Gunneridae</taxon>
        <taxon>Pentapetalae</taxon>
        <taxon>rosids</taxon>
        <taxon>fabids</taxon>
        <taxon>Fabales</taxon>
        <taxon>Fabaceae</taxon>
        <taxon>Papilionoideae</taxon>
        <taxon>50 kb inversion clade</taxon>
        <taxon>NPAAA clade</taxon>
        <taxon>Hologalegina</taxon>
        <taxon>IRL clade</taxon>
        <taxon>Trifolieae</taxon>
        <taxon>Trifolium</taxon>
    </lineage>
</organism>
<dbReference type="Proteomes" id="UP000265520">
    <property type="component" value="Unassembled WGS sequence"/>
</dbReference>
<sequence length="40" mass="3987">VKMASSVEKEGSAAVGAAVDAGEETVSLELPAPSGWTKKV</sequence>
<dbReference type="EMBL" id="LXQA010075075">
    <property type="protein sequence ID" value="MCI10114.1"/>
    <property type="molecule type" value="Genomic_DNA"/>
</dbReference>
<comment type="caution">
    <text evidence="2">The sequence shown here is derived from an EMBL/GenBank/DDBJ whole genome shotgun (WGS) entry which is preliminary data.</text>
</comment>
<evidence type="ECO:0000256" key="1">
    <source>
        <dbReference type="SAM" id="MobiDB-lite"/>
    </source>
</evidence>
<evidence type="ECO:0000313" key="2">
    <source>
        <dbReference type="EMBL" id="MCI10114.1"/>
    </source>
</evidence>
<feature type="region of interest" description="Disordered" evidence="1">
    <location>
        <begin position="1"/>
        <end position="40"/>
    </location>
</feature>
<keyword evidence="3" id="KW-1185">Reference proteome</keyword>
<protein>
    <submittedName>
        <fullName evidence="2">Methyl-CpG-binding domain protein</fullName>
    </submittedName>
</protein>